<dbReference type="RefSeq" id="WP_197743842.1">
    <property type="nucleotide sequence ID" value="NZ_LR778175.1"/>
</dbReference>
<dbReference type="InterPro" id="IPR015807">
    <property type="entry name" value="His-tRNA-ligase"/>
</dbReference>
<dbReference type="SUPFAM" id="SSF55681">
    <property type="entry name" value="Class II aaRS and biotin synthetases"/>
    <property type="match status" value="1"/>
</dbReference>
<comment type="similarity">
    <text evidence="2 11">Belongs to the class-II aminoacyl-tRNA synthetase family.</text>
</comment>
<dbReference type="SUPFAM" id="SSF52954">
    <property type="entry name" value="Class II aaRS ABD-related"/>
    <property type="match status" value="1"/>
</dbReference>
<dbReference type="FunFam" id="3.30.930.10:FF:000005">
    <property type="entry name" value="Histidine--tRNA ligase"/>
    <property type="match status" value="1"/>
</dbReference>
<proteinExistence type="inferred from homology"/>
<dbReference type="InterPro" id="IPR006195">
    <property type="entry name" value="aa-tRNA-synth_II"/>
</dbReference>
<protein>
    <recommendedName>
        <fullName evidence="11">Histidine--tRNA ligase</fullName>
        <ecNumber evidence="11">6.1.1.21</ecNumber>
    </recommendedName>
    <alternativeName>
        <fullName evidence="11">Histidyl-tRNA synthetase</fullName>
        <shortName evidence="11">HisRS</shortName>
    </alternativeName>
</protein>
<feature type="binding site" evidence="12">
    <location>
        <begin position="262"/>
        <end position="263"/>
    </location>
    <ligand>
        <name>L-histidine</name>
        <dbReference type="ChEBI" id="CHEBI:57595"/>
    </ligand>
</feature>
<dbReference type="KEGG" id="ntg:NSCAC_1120"/>
<accession>A0A7G1QAF5</accession>
<dbReference type="Gene3D" id="3.30.930.10">
    <property type="entry name" value="Bira Bifunctional Protein, Domain 2"/>
    <property type="match status" value="1"/>
</dbReference>
<dbReference type="InterPro" id="IPR036621">
    <property type="entry name" value="Anticodon-bd_dom_sf"/>
</dbReference>
<evidence type="ECO:0000313" key="15">
    <source>
        <dbReference type="Proteomes" id="UP000516072"/>
    </source>
</evidence>
<reference evidence="14 15" key="1">
    <citation type="submission" date="2020-03" db="EMBL/GenBank/DDBJ databases">
        <authorList>
            <person name="Picone N."/>
        </authorList>
    </citation>
    <scope>NUCLEOTIDE SEQUENCE [LARGE SCALE GENOMIC DNA]</scope>
    <source>
        <strain evidence="14">NSCAC1</strain>
    </source>
</reference>
<comment type="subcellular location">
    <subcellularLocation>
        <location evidence="1 11">Cytoplasm</location>
    </subcellularLocation>
</comment>
<dbReference type="GO" id="GO:0004821">
    <property type="term" value="F:histidine-tRNA ligase activity"/>
    <property type="evidence" value="ECO:0007669"/>
    <property type="project" value="UniProtKB-UniRule"/>
</dbReference>
<keyword evidence="4 11" id="KW-0963">Cytoplasm</keyword>
<keyword evidence="7 11" id="KW-0067">ATP-binding</keyword>
<dbReference type="HAMAP" id="MF_00127">
    <property type="entry name" value="His_tRNA_synth"/>
    <property type="match status" value="1"/>
</dbReference>
<feature type="binding site" evidence="12">
    <location>
        <begin position="83"/>
        <end position="85"/>
    </location>
    <ligand>
        <name>L-histidine</name>
        <dbReference type="ChEBI" id="CHEBI:57595"/>
    </ligand>
</feature>
<dbReference type="Pfam" id="PF03129">
    <property type="entry name" value="HGTP_anticodon"/>
    <property type="match status" value="1"/>
</dbReference>
<evidence type="ECO:0000256" key="6">
    <source>
        <dbReference type="ARBA" id="ARBA00022741"/>
    </source>
</evidence>
<dbReference type="InterPro" id="IPR004516">
    <property type="entry name" value="HisRS/HisZ"/>
</dbReference>
<dbReference type="InterPro" id="IPR033656">
    <property type="entry name" value="HisRS_anticodon"/>
</dbReference>
<feature type="binding site" evidence="12">
    <location>
        <position position="258"/>
    </location>
    <ligand>
        <name>L-histidine</name>
        <dbReference type="ChEBI" id="CHEBI:57595"/>
    </ligand>
</feature>
<evidence type="ECO:0000256" key="1">
    <source>
        <dbReference type="ARBA" id="ARBA00004496"/>
    </source>
</evidence>
<dbReference type="CDD" id="cd00773">
    <property type="entry name" value="HisRS-like_core"/>
    <property type="match status" value="1"/>
</dbReference>
<dbReference type="InterPro" id="IPR041715">
    <property type="entry name" value="HisRS-like_core"/>
</dbReference>
<dbReference type="GO" id="GO:0005524">
    <property type="term" value="F:ATP binding"/>
    <property type="evidence" value="ECO:0007669"/>
    <property type="project" value="UniProtKB-UniRule"/>
</dbReference>
<keyword evidence="5 11" id="KW-0436">Ligase</keyword>
<dbReference type="Gene3D" id="3.40.50.800">
    <property type="entry name" value="Anticodon-binding domain"/>
    <property type="match status" value="1"/>
</dbReference>
<feature type="binding site" evidence="12">
    <location>
        <position position="127"/>
    </location>
    <ligand>
        <name>L-histidine</name>
        <dbReference type="ChEBI" id="CHEBI:57595"/>
    </ligand>
</feature>
<evidence type="ECO:0000256" key="5">
    <source>
        <dbReference type="ARBA" id="ARBA00022598"/>
    </source>
</evidence>
<name>A0A7G1QAF5_9GAMM</name>
<evidence type="ECO:0000256" key="10">
    <source>
        <dbReference type="ARBA" id="ARBA00047639"/>
    </source>
</evidence>
<dbReference type="InterPro" id="IPR045864">
    <property type="entry name" value="aa-tRNA-synth_II/BPL/LPL"/>
</dbReference>
<keyword evidence="6 11" id="KW-0547">Nucleotide-binding</keyword>
<organism evidence="14 15">
    <name type="scientific">Candidatus Nitrosacidococcus tergens</name>
    <dbReference type="NCBI Taxonomy" id="553981"/>
    <lineage>
        <taxon>Bacteria</taxon>
        <taxon>Pseudomonadati</taxon>
        <taxon>Pseudomonadota</taxon>
        <taxon>Gammaproteobacteria</taxon>
        <taxon>Chromatiales</taxon>
        <taxon>Chromatiaceae</taxon>
        <taxon>Candidatus Nitrosacidococcus</taxon>
    </lineage>
</organism>
<keyword evidence="8 11" id="KW-0648">Protein biosynthesis</keyword>
<dbReference type="AlphaFoldDB" id="A0A7G1QAF5"/>
<dbReference type="PANTHER" id="PTHR43707">
    <property type="entry name" value="HISTIDYL-TRNA SYNTHETASE"/>
    <property type="match status" value="1"/>
</dbReference>
<dbReference type="Pfam" id="PF13393">
    <property type="entry name" value="tRNA-synt_His"/>
    <property type="match status" value="1"/>
</dbReference>
<sequence length="424" mass="48299">MTKKIQAIRGMNDILPKQTKDWQKVEDTLHRVLANYGYQEIRLPLLEMTDLFQRSIGEVTDIVEKEMYTFQDLNGDSLTLRPEGTASCVRAVLQHNLLTQGIQRLWYYGPMFRHERPQKGRYRQFYQFGVEALGVPGPDVDAELIFMTARFWQELGLKGLQLELNSLGSPESRTNYREALVAFFTKHQSALDEDSQRRMRTNPLRILDSKNPQIQDLINEAPRILDYLDDKSREHFDLLQNLLNKVGIAYKINPRLVRGLDYYTRTVFEWTTDQLGAQGTVCAGGRYDGLIAQLGGNTTPAAGFALGLDRLVALLKDKGLIESQTSVDAYLVAVGIQAEKQALYLAEELRTKIPTIRLQTNYNGGNFKNQLKKADRSGARWALILGEDEITQNTVGIKDLRGTQPQQFIPWNKLPDHINQQLKG</sequence>
<dbReference type="Proteomes" id="UP000516072">
    <property type="component" value="Chromosome"/>
</dbReference>
<dbReference type="EC" id="6.1.1.21" evidence="11"/>
<evidence type="ECO:0000256" key="3">
    <source>
        <dbReference type="ARBA" id="ARBA00011738"/>
    </source>
</evidence>
<feature type="binding site" evidence="12">
    <location>
        <position position="131"/>
    </location>
    <ligand>
        <name>L-histidine</name>
        <dbReference type="ChEBI" id="CHEBI:57595"/>
    </ligand>
</feature>
<dbReference type="GO" id="GO:0005737">
    <property type="term" value="C:cytoplasm"/>
    <property type="evidence" value="ECO:0007669"/>
    <property type="project" value="UniProtKB-SubCell"/>
</dbReference>
<dbReference type="NCBIfam" id="TIGR00442">
    <property type="entry name" value="hisS"/>
    <property type="match status" value="1"/>
</dbReference>
<gene>
    <name evidence="11 14" type="primary">hisS</name>
    <name evidence="14" type="ORF">NSCAC_1120</name>
</gene>
<dbReference type="EMBL" id="LR778175">
    <property type="protein sequence ID" value="CAB1276334.1"/>
    <property type="molecule type" value="Genomic_DNA"/>
</dbReference>
<evidence type="ECO:0000256" key="12">
    <source>
        <dbReference type="PIRSR" id="PIRSR001549-1"/>
    </source>
</evidence>
<dbReference type="InterPro" id="IPR004154">
    <property type="entry name" value="Anticodon-bd"/>
</dbReference>
<feature type="domain" description="Aminoacyl-transfer RNA synthetases class-II family profile" evidence="13">
    <location>
        <begin position="1"/>
        <end position="354"/>
    </location>
</feature>
<comment type="catalytic activity">
    <reaction evidence="10 11">
        <text>tRNA(His) + L-histidine + ATP = L-histidyl-tRNA(His) + AMP + diphosphate + H(+)</text>
        <dbReference type="Rhea" id="RHEA:17313"/>
        <dbReference type="Rhea" id="RHEA-COMP:9665"/>
        <dbReference type="Rhea" id="RHEA-COMP:9689"/>
        <dbReference type="ChEBI" id="CHEBI:15378"/>
        <dbReference type="ChEBI" id="CHEBI:30616"/>
        <dbReference type="ChEBI" id="CHEBI:33019"/>
        <dbReference type="ChEBI" id="CHEBI:57595"/>
        <dbReference type="ChEBI" id="CHEBI:78442"/>
        <dbReference type="ChEBI" id="CHEBI:78527"/>
        <dbReference type="ChEBI" id="CHEBI:456215"/>
        <dbReference type="EC" id="6.1.1.21"/>
    </reaction>
</comment>
<keyword evidence="15" id="KW-1185">Reference proteome</keyword>
<dbReference type="CDD" id="cd00859">
    <property type="entry name" value="HisRS_anticodon"/>
    <property type="match status" value="1"/>
</dbReference>
<dbReference type="GO" id="GO:0006427">
    <property type="term" value="P:histidyl-tRNA aminoacylation"/>
    <property type="evidence" value="ECO:0007669"/>
    <property type="project" value="UniProtKB-UniRule"/>
</dbReference>
<dbReference type="PIRSF" id="PIRSF001549">
    <property type="entry name" value="His-tRNA_synth"/>
    <property type="match status" value="1"/>
</dbReference>
<evidence type="ECO:0000259" key="13">
    <source>
        <dbReference type="PROSITE" id="PS50862"/>
    </source>
</evidence>
<keyword evidence="9 11" id="KW-0030">Aminoacyl-tRNA synthetase</keyword>
<evidence type="ECO:0000313" key="14">
    <source>
        <dbReference type="EMBL" id="CAB1276334.1"/>
    </source>
</evidence>
<evidence type="ECO:0000256" key="8">
    <source>
        <dbReference type="ARBA" id="ARBA00022917"/>
    </source>
</evidence>
<comment type="subunit">
    <text evidence="3 11">Homodimer.</text>
</comment>
<evidence type="ECO:0000256" key="9">
    <source>
        <dbReference type="ARBA" id="ARBA00023146"/>
    </source>
</evidence>
<evidence type="ECO:0000256" key="4">
    <source>
        <dbReference type="ARBA" id="ARBA00022490"/>
    </source>
</evidence>
<evidence type="ECO:0000256" key="11">
    <source>
        <dbReference type="HAMAP-Rule" id="MF_00127"/>
    </source>
</evidence>
<feature type="binding site" evidence="12">
    <location>
        <position position="113"/>
    </location>
    <ligand>
        <name>L-histidine</name>
        <dbReference type="ChEBI" id="CHEBI:57595"/>
    </ligand>
</feature>
<evidence type="ECO:0000256" key="2">
    <source>
        <dbReference type="ARBA" id="ARBA00008226"/>
    </source>
</evidence>
<evidence type="ECO:0000256" key="7">
    <source>
        <dbReference type="ARBA" id="ARBA00022840"/>
    </source>
</evidence>
<dbReference type="PANTHER" id="PTHR43707:SF1">
    <property type="entry name" value="HISTIDINE--TRNA LIGASE, MITOCHONDRIAL-RELATED"/>
    <property type="match status" value="1"/>
</dbReference>
<dbReference type="PROSITE" id="PS50862">
    <property type="entry name" value="AA_TRNA_LIGASE_II"/>
    <property type="match status" value="1"/>
</dbReference>